<comment type="caution">
    <text evidence="2">The sequence shown here is derived from an EMBL/GenBank/DDBJ whole genome shotgun (WGS) entry which is preliminary data.</text>
</comment>
<evidence type="ECO:0000256" key="1">
    <source>
        <dbReference type="SAM" id="MobiDB-lite"/>
    </source>
</evidence>
<organism evidence="2 3">
    <name type="scientific">Thalictrum thalictroides</name>
    <name type="common">Rue-anemone</name>
    <name type="synonym">Anemone thalictroides</name>
    <dbReference type="NCBI Taxonomy" id="46969"/>
    <lineage>
        <taxon>Eukaryota</taxon>
        <taxon>Viridiplantae</taxon>
        <taxon>Streptophyta</taxon>
        <taxon>Embryophyta</taxon>
        <taxon>Tracheophyta</taxon>
        <taxon>Spermatophyta</taxon>
        <taxon>Magnoliopsida</taxon>
        <taxon>Ranunculales</taxon>
        <taxon>Ranunculaceae</taxon>
        <taxon>Thalictroideae</taxon>
        <taxon>Thalictrum</taxon>
    </lineage>
</organism>
<accession>A0A7J6WZY5</accession>
<proteinExistence type="predicted"/>
<sequence>MEGSKGSFDIGSKGKNIDISVGLQRDMTSKDVVKEVNQNEDWEVPKRKNTYRTRWDHGGTSLKVQTGSTSKGYGGNMHNLVIPEETSLNSS</sequence>
<feature type="compositionally biased region" description="Polar residues" evidence="1">
    <location>
        <begin position="62"/>
        <end position="71"/>
    </location>
</feature>
<evidence type="ECO:0000313" key="2">
    <source>
        <dbReference type="EMBL" id="KAF5202994.1"/>
    </source>
</evidence>
<dbReference type="Proteomes" id="UP000554482">
    <property type="component" value="Unassembled WGS sequence"/>
</dbReference>
<protein>
    <submittedName>
        <fullName evidence="2">Uncharacterized protein</fullName>
    </submittedName>
</protein>
<dbReference type="AlphaFoldDB" id="A0A7J6WZY5"/>
<name>A0A7J6WZY5_THATH</name>
<evidence type="ECO:0000313" key="3">
    <source>
        <dbReference type="Proteomes" id="UP000554482"/>
    </source>
</evidence>
<dbReference type="EMBL" id="JABWDY010007364">
    <property type="protein sequence ID" value="KAF5202994.1"/>
    <property type="molecule type" value="Genomic_DNA"/>
</dbReference>
<gene>
    <name evidence="2" type="ORF">FRX31_007419</name>
</gene>
<reference evidence="2 3" key="1">
    <citation type="submission" date="2020-06" db="EMBL/GenBank/DDBJ databases">
        <title>Transcriptomic and genomic resources for Thalictrum thalictroides and T. hernandezii: Facilitating candidate gene discovery in an emerging model plant lineage.</title>
        <authorList>
            <person name="Arias T."/>
            <person name="Riano-Pachon D.M."/>
            <person name="Di Stilio V.S."/>
        </authorList>
    </citation>
    <scope>NUCLEOTIDE SEQUENCE [LARGE SCALE GENOMIC DNA]</scope>
    <source>
        <strain evidence="3">cv. WT478/WT964</strain>
        <tissue evidence="2">Leaves</tissue>
    </source>
</reference>
<feature type="region of interest" description="Disordered" evidence="1">
    <location>
        <begin position="53"/>
        <end position="91"/>
    </location>
</feature>
<keyword evidence="3" id="KW-1185">Reference proteome</keyword>